<evidence type="ECO:0000313" key="6">
    <source>
        <dbReference type="EMBL" id="MBR7836881.1"/>
    </source>
</evidence>
<dbReference type="AlphaFoldDB" id="A0A941ET96"/>
<evidence type="ECO:0000256" key="3">
    <source>
        <dbReference type="ARBA" id="ARBA00023087"/>
    </source>
</evidence>
<protein>
    <submittedName>
        <fullName evidence="6">Chaplin</fullName>
    </submittedName>
</protein>
<comment type="caution">
    <text evidence="6">The sequence shown here is derived from an EMBL/GenBank/DDBJ whole genome shotgun (WGS) entry which is preliminary data.</text>
</comment>
<dbReference type="InterPro" id="IPR005528">
    <property type="entry name" value="ChpA-H"/>
</dbReference>
<dbReference type="Pfam" id="PF03777">
    <property type="entry name" value="ChpA-C"/>
    <property type="match status" value="1"/>
</dbReference>
<feature type="domain" description="Chaplin" evidence="5">
    <location>
        <begin position="37"/>
        <end position="77"/>
    </location>
</feature>
<dbReference type="EMBL" id="JAGSOG010000167">
    <property type="protein sequence ID" value="MBR7836881.1"/>
    <property type="molecule type" value="Genomic_DNA"/>
</dbReference>
<dbReference type="PROSITE" id="PS51884">
    <property type="entry name" value="CHAPLIN"/>
    <property type="match status" value="1"/>
</dbReference>
<keyword evidence="4" id="KW-0732">Signal</keyword>
<sequence length="77" mass="7604">MNVKKIAALTGVTGALVVAGASAAMADSSAHGFAADSPGILSGNNVQAPIHIPVNVTGNSISVIGLLDSAFDNQSWN</sequence>
<keyword evidence="1" id="KW-0134">Cell wall</keyword>
<evidence type="ECO:0000259" key="5">
    <source>
        <dbReference type="PROSITE" id="PS51884"/>
    </source>
</evidence>
<keyword evidence="1" id="KW-0964">Secreted</keyword>
<dbReference type="Proteomes" id="UP000675781">
    <property type="component" value="Unassembled WGS sequence"/>
</dbReference>
<dbReference type="GO" id="GO:0007155">
    <property type="term" value="P:cell adhesion"/>
    <property type="evidence" value="ECO:0007669"/>
    <property type="project" value="UniProtKB-KW"/>
</dbReference>
<evidence type="ECO:0000256" key="2">
    <source>
        <dbReference type="ARBA" id="ARBA00022889"/>
    </source>
</evidence>
<evidence type="ECO:0000313" key="7">
    <source>
        <dbReference type="Proteomes" id="UP000675781"/>
    </source>
</evidence>
<reference evidence="6" key="1">
    <citation type="submission" date="2021-04" db="EMBL/GenBank/DDBJ databases">
        <title>Genome based classification of Actinospica acidithermotolerans sp. nov., an actinobacterium isolated from an Indonesian hot spring.</title>
        <authorList>
            <person name="Kusuma A.B."/>
            <person name="Putra K.E."/>
            <person name="Nafisah S."/>
            <person name="Loh J."/>
            <person name="Nouioui I."/>
            <person name="Goodfellow M."/>
        </authorList>
    </citation>
    <scope>NUCLEOTIDE SEQUENCE</scope>
    <source>
        <strain evidence="6">CSCA 57</strain>
    </source>
</reference>
<name>A0A941ET96_9ACTN</name>
<evidence type="ECO:0000256" key="1">
    <source>
        <dbReference type="ARBA" id="ARBA00022512"/>
    </source>
</evidence>
<proteinExistence type="predicted"/>
<evidence type="ECO:0000256" key="4">
    <source>
        <dbReference type="SAM" id="SignalP"/>
    </source>
</evidence>
<accession>A0A941ET96</accession>
<feature type="signal peptide" evidence="4">
    <location>
        <begin position="1"/>
        <end position="26"/>
    </location>
</feature>
<dbReference type="RefSeq" id="WP_212531352.1">
    <property type="nucleotide sequence ID" value="NZ_JAGSOG010000167.1"/>
</dbReference>
<feature type="chain" id="PRO_5036681339" evidence="4">
    <location>
        <begin position="27"/>
        <end position="77"/>
    </location>
</feature>
<keyword evidence="3" id="KW-0034">Amyloid</keyword>
<keyword evidence="2" id="KW-0130">Cell adhesion</keyword>
<keyword evidence="7" id="KW-1185">Reference proteome</keyword>
<gene>
    <name evidence="6" type="ORF">KDL01_26625</name>
</gene>
<organism evidence="6 7">
    <name type="scientific">Actinospica durhamensis</name>
    <dbReference type="NCBI Taxonomy" id="1508375"/>
    <lineage>
        <taxon>Bacteria</taxon>
        <taxon>Bacillati</taxon>
        <taxon>Actinomycetota</taxon>
        <taxon>Actinomycetes</taxon>
        <taxon>Catenulisporales</taxon>
        <taxon>Actinospicaceae</taxon>
        <taxon>Actinospica</taxon>
    </lineage>
</organism>